<keyword evidence="4" id="KW-1185">Reference proteome</keyword>
<accession>A0A4Y1WY30</accession>
<keyword evidence="1" id="KW-0067">ATP-binding</keyword>
<dbReference type="GO" id="GO:0005524">
    <property type="term" value="F:ATP binding"/>
    <property type="evidence" value="ECO:0007669"/>
    <property type="project" value="UniProtKB-UniRule"/>
</dbReference>
<protein>
    <recommendedName>
        <fullName evidence="2">ATP-grasp domain-containing protein</fullName>
    </recommendedName>
</protein>
<evidence type="ECO:0000313" key="4">
    <source>
        <dbReference type="Proteomes" id="UP000319374"/>
    </source>
</evidence>
<evidence type="ECO:0000259" key="2">
    <source>
        <dbReference type="PROSITE" id="PS50975"/>
    </source>
</evidence>
<evidence type="ECO:0000313" key="3">
    <source>
        <dbReference type="EMBL" id="BBL05857.1"/>
    </source>
</evidence>
<dbReference type="PROSITE" id="PS50975">
    <property type="entry name" value="ATP_GRASP"/>
    <property type="match status" value="1"/>
</dbReference>
<dbReference type="GO" id="GO:0046872">
    <property type="term" value="F:metal ion binding"/>
    <property type="evidence" value="ECO:0007669"/>
    <property type="project" value="InterPro"/>
</dbReference>
<dbReference type="EMBL" id="AP019736">
    <property type="protein sequence ID" value="BBL05857.1"/>
    <property type="molecule type" value="Genomic_DNA"/>
</dbReference>
<gene>
    <name evidence="3" type="ORF">A5CPEGH6_04950</name>
</gene>
<dbReference type="Pfam" id="PF15632">
    <property type="entry name" value="ATPgrasp_Ter"/>
    <property type="match status" value="1"/>
</dbReference>
<reference evidence="4" key="1">
    <citation type="submission" date="2019-06" db="EMBL/GenBank/DDBJ databases">
        <title>Alistipes onderdonkii subsp. vulgaris subsp. nov., Alistipes dispar sp. nov. and Alistipes communis sp. nov., isolated from human faeces, and creation of Alistipes onderdonkii subsp. onderdonkii subsp. nov.</title>
        <authorList>
            <person name="Sakamoto M."/>
            <person name="Ikeyama N."/>
            <person name="Ogata Y."/>
            <person name="Suda W."/>
            <person name="Iino T."/>
            <person name="Hattori M."/>
            <person name="Ohkuma M."/>
        </authorList>
    </citation>
    <scope>NUCLEOTIDE SEQUENCE [LARGE SCALE GENOMIC DNA]</scope>
    <source>
        <strain evidence="4">5CPEGH6</strain>
    </source>
</reference>
<sequence>MANARGCQGEITRLMNKEVQMQYAERLGMDLPESLTLSAADIHTLQWDIFPCIVKPLDSLAGNKADIHICASRDELMQSLAASACSRFLIQRYIDRDFEFQLIGCSLDGGARVVIPGFTRLVRQPYNTNTGYLRYSHISQLDFDCTIAERYLREIGYSGLFSMEFLRGRDGRSYFLEINMRNDGNAYCVTTYGVNLPYLWYNHCVGAESAVPQIDPRHYVMFMPELVDVRNIRRVGICRWIAECLAADCHASFCLRDPLPFFHQLYGMIAAKVKRSLTKHG</sequence>
<name>A0A4Y1WY30_9BACT</name>
<feature type="domain" description="ATP-grasp" evidence="2">
    <location>
        <begin position="21"/>
        <end position="205"/>
    </location>
</feature>
<organism evidence="3 4">
    <name type="scientific">Alistipes dispar</name>
    <dbReference type="NCBI Taxonomy" id="2585119"/>
    <lineage>
        <taxon>Bacteria</taxon>
        <taxon>Pseudomonadati</taxon>
        <taxon>Bacteroidota</taxon>
        <taxon>Bacteroidia</taxon>
        <taxon>Bacteroidales</taxon>
        <taxon>Rikenellaceae</taxon>
        <taxon>Alistipes</taxon>
    </lineage>
</organism>
<dbReference type="Proteomes" id="UP000319374">
    <property type="component" value="Chromosome"/>
</dbReference>
<dbReference type="InterPro" id="IPR011761">
    <property type="entry name" value="ATP-grasp"/>
</dbReference>
<dbReference type="AlphaFoldDB" id="A0A4Y1WY30"/>
<proteinExistence type="predicted"/>
<evidence type="ECO:0000256" key="1">
    <source>
        <dbReference type="PROSITE-ProRule" id="PRU00409"/>
    </source>
</evidence>
<keyword evidence="1" id="KW-0547">Nucleotide-binding</keyword>
<dbReference type="Gene3D" id="3.30.470.20">
    <property type="entry name" value="ATP-grasp fold, B domain"/>
    <property type="match status" value="1"/>
</dbReference>
<dbReference type="SUPFAM" id="SSF56059">
    <property type="entry name" value="Glutathione synthetase ATP-binding domain-like"/>
    <property type="match status" value="1"/>
</dbReference>
<dbReference type="KEGG" id="ada:A5CPEGH6_04950"/>